<dbReference type="PROSITE" id="PS01254">
    <property type="entry name" value="FETUIN_1"/>
    <property type="match status" value="1"/>
</dbReference>
<keyword evidence="7" id="KW-1015">Disulfide bond</keyword>
<protein>
    <recommendedName>
        <fullName evidence="2">Alpha-2-HS-glycoprotein</fullName>
    </recommendedName>
    <alternativeName>
        <fullName evidence="9">Fetuin-A</fullName>
    </alternativeName>
</protein>
<dbReference type="FunFam" id="3.10.450.10:FF:000009">
    <property type="entry name" value="Alpha-2-HS-glycoprotein 2"/>
    <property type="match status" value="1"/>
</dbReference>
<dbReference type="GO" id="GO:0008191">
    <property type="term" value="F:metalloendopeptidase inhibitor activity"/>
    <property type="evidence" value="ECO:0007669"/>
    <property type="project" value="TreeGrafter"/>
</dbReference>
<dbReference type="eggNOG" id="ENOG502RYRI">
    <property type="taxonomic scope" value="Eukaryota"/>
</dbReference>
<evidence type="ECO:0000256" key="8">
    <source>
        <dbReference type="ARBA" id="ARBA00023180"/>
    </source>
</evidence>
<proteinExistence type="predicted"/>
<dbReference type="PROSITE" id="PS51529">
    <property type="entry name" value="CYSTATIN_FETUIN_A"/>
    <property type="match status" value="2"/>
</dbReference>
<dbReference type="InterPro" id="IPR001363">
    <property type="entry name" value="Prot_inh_fetuin_CS"/>
</dbReference>
<dbReference type="PROSITE" id="PS01255">
    <property type="entry name" value="FETUIN_2"/>
    <property type="match status" value="1"/>
</dbReference>
<sequence>MKSLVLVFCLAQLWGCHAVPPNLGLGYRALACDDPESEQAALVAMDYLNKNLFRGYKHTLNQIDKVKVWSRRPMGEVFEMEIDTLETTCHALDPTPVANCSVRSLGEHAVEGDCDFRVLKQDGQFTVLFAKCDSSPDSAEDLRKVCPDCPPLARLNNTKVVHAVEAALTAFNAQTNGSYFQLVEVSRAQIAYRTHTTYVEFAIAATDCVAKEVTDPAKCNLLAEKQQYGFCKGSFTEKGPLNGNEKVAVTCTVFPTQPQPDNSPVATPPANLPEAPVVLGPLLVAAPPLPVPVHRAHYDLRHTFTGAASVESASGEVGKAPNVAQPKRLALTPCHDAHDGDHAILKGRVDVFGSLKIQGIYNNGTQRTAENPGTPVSKLRKHADSEELCTPSQKVPISRNFLNPKQKLKEKNPKVLETAIETLASFNKDSESGQYSLVKVTKASKQWMYGLSYFVEYLIKESPDIKTEASSSGYQPTPYGAPTPRRRKFAVYQRNKKPMHSPSKDVLSGSVQYLPELDDEESQETDPAEAFPVHLDLTTNPQGEPLNVSFLFHGPMIKKLFVLPFPKEEQRSAECPGNAYFNNPILLPP</sequence>
<dbReference type="PANTHER" id="PTHR13814">
    <property type="entry name" value="FETUIN"/>
    <property type="match status" value="1"/>
</dbReference>
<keyword evidence="6" id="KW-0677">Repeat</keyword>
<evidence type="ECO:0000256" key="6">
    <source>
        <dbReference type="ARBA" id="ARBA00022737"/>
    </source>
</evidence>
<evidence type="ECO:0000256" key="4">
    <source>
        <dbReference type="ARBA" id="ARBA00022553"/>
    </source>
</evidence>
<dbReference type="Pfam" id="PF00031">
    <property type="entry name" value="Cystatin"/>
    <property type="match status" value="2"/>
</dbReference>
<dbReference type="SUPFAM" id="SSF54403">
    <property type="entry name" value="Cystatin/monellin"/>
    <property type="match status" value="3"/>
</dbReference>
<dbReference type="PANTHER" id="PTHR13814:SF6">
    <property type="entry name" value="ALPHA-2-HS-GLYCOPROTEIN"/>
    <property type="match status" value="1"/>
</dbReference>
<evidence type="ECO:0000313" key="12">
    <source>
        <dbReference type="EMBL" id="EPQ02835.1"/>
    </source>
</evidence>
<evidence type="ECO:0000256" key="10">
    <source>
        <dbReference type="SAM" id="SignalP"/>
    </source>
</evidence>
<keyword evidence="3" id="KW-0964">Secreted</keyword>
<feature type="domain" description="Cystatin fetuin-A-type" evidence="11">
    <location>
        <begin position="27"/>
        <end position="133"/>
    </location>
</feature>
<dbReference type="GO" id="GO:0005615">
    <property type="term" value="C:extracellular space"/>
    <property type="evidence" value="ECO:0007669"/>
    <property type="project" value="InterPro"/>
</dbReference>
<reference evidence="12 13" key="1">
    <citation type="journal article" date="2013" name="Nat. Commun.">
        <title>Genome analysis reveals insights into physiology and longevity of the Brandt's bat Myotis brandtii.</title>
        <authorList>
            <person name="Seim I."/>
            <person name="Fang X."/>
            <person name="Xiong Z."/>
            <person name="Lobanov A.V."/>
            <person name="Huang Z."/>
            <person name="Ma S."/>
            <person name="Feng Y."/>
            <person name="Turanov A.A."/>
            <person name="Zhu Y."/>
            <person name="Lenz T.L."/>
            <person name="Gerashchenko M.V."/>
            <person name="Fan D."/>
            <person name="Hee Yim S."/>
            <person name="Yao X."/>
            <person name="Jordan D."/>
            <person name="Xiong Y."/>
            <person name="Ma Y."/>
            <person name="Lyapunov A.N."/>
            <person name="Chen G."/>
            <person name="Kulakova O.I."/>
            <person name="Sun Y."/>
            <person name="Lee S.G."/>
            <person name="Bronson R.T."/>
            <person name="Moskalev A.A."/>
            <person name="Sunyaev S.R."/>
            <person name="Zhang G."/>
            <person name="Krogh A."/>
            <person name="Wang J."/>
            <person name="Gladyshev V.N."/>
        </authorList>
    </citation>
    <scope>NUCLEOTIDE SEQUENCE [LARGE SCALE GENOMIC DNA]</scope>
</reference>
<dbReference type="FunFam" id="3.10.450.10:FF:000010">
    <property type="entry name" value="Alpha-2-HS-glycoprotein"/>
    <property type="match status" value="1"/>
</dbReference>
<keyword evidence="4" id="KW-0597">Phosphoprotein</keyword>
<dbReference type="Proteomes" id="UP000052978">
    <property type="component" value="Unassembled WGS sequence"/>
</dbReference>
<organism evidence="12 13">
    <name type="scientific">Myotis brandtii</name>
    <name type="common">Brandt's bat</name>
    <dbReference type="NCBI Taxonomy" id="109478"/>
    <lineage>
        <taxon>Eukaryota</taxon>
        <taxon>Metazoa</taxon>
        <taxon>Chordata</taxon>
        <taxon>Craniata</taxon>
        <taxon>Vertebrata</taxon>
        <taxon>Euteleostomi</taxon>
        <taxon>Mammalia</taxon>
        <taxon>Eutheria</taxon>
        <taxon>Laurasiatheria</taxon>
        <taxon>Chiroptera</taxon>
        <taxon>Yangochiroptera</taxon>
        <taxon>Vespertilionidae</taxon>
        <taxon>Myotis</taxon>
    </lineage>
</organism>
<evidence type="ECO:0000256" key="2">
    <source>
        <dbReference type="ARBA" id="ARBA00019375"/>
    </source>
</evidence>
<feature type="chain" id="PRO_5004542976" description="Alpha-2-HS-glycoprotein" evidence="10">
    <location>
        <begin position="19"/>
        <end position="589"/>
    </location>
</feature>
<dbReference type="EMBL" id="KE161269">
    <property type="protein sequence ID" value="EPQ02835.1"/>
    <property type="molecule type" value="Genomic_DNA"/>
</dbReference>
<gene>
    <name evidence="12" type="ORF">D623_10014991</name>
</gene>
<dbReference type="InterPro" id="IPR046350">
    <property type="entry name" value="Cystatin_sf"/>
</dbReference>
<dbReference type="InterPro" id="IPR000010">
    <property type="entry name" value="Cystatin_dom"/>
</dbReference>
<dbReference type="AlphaFoldDB" id="S7MHE7"/>
<evidence type="ECO:0000256" key="5">
    <source>
        <dbReference type="ARBA" id="ARBA00022729"/>
    </source>
</evidence>
<dbReference type="InterPro" id="IPR025760">
    <property type="entry name" value="Cystatin_Fetuin_A"/>
</dbReference>
<evidence type="ECO:0000256" key="7">
    <source>
        <dbReference type="ARBA" id="ARBA00023157"/>
    </source>
</evidence>
<evidence type="ECO:0000256" key="9">
    <source>
        <dbReference type="ARBA" id="ARBA00032001"/>
    </source>
</evidence>
<name>S7MHE7_MYOBR</name>
<evidence type="ECO:0000256" key="3">
    <source>
        <dbReference type="ARBA" id="ARBA00022525"/>
    </source>
</evidence>
<evidence type="ECO:0000256" key="1">
    <source>
        <dbReference type="ARBA" id="ARBA00004613"/>
    </source>
</evidence>
<keyword evidence="8" id="KW-0325">Glycoprotein</keyword>
<comment type="subcellular location">
    <subcellularLocation>
        <location evidence="1">Secreted</location>
    </subcellularLocation>
</comment>
<dbReference type="SMART" id="SM00043">
    <property type="entry name" value="CY"/>
    <property type="match status" value="2"/>
</dbReference>
<accession>S7MHE7</accession>
<keyword evidence="13" id="KW-1185">Reference proteome</keyword>
<feature type="signal peptide" evidence="10">
    <location>
        <begin position="1"/>
        <end position="18"/>
    </location>
</feature>
<evidence type="ECO:0000259" key="11">
    <source>
        <dbReference type="PROSITE" id="PS51529"/>
    </source>
</evidence>
<dbReference type="GO" id="GO:0007339">
    <property type="term" value="P:binding of sperm to zona pellucida"/>
    <property type="evidence" value="ECO:0007669"/>
    <property type="project" value="TreeGrafter"/>
</dbReference>
<dbReference type="InterPro" id="IPR050735">
    <property type="entry name" value="Kininogen_Fetuin_HRG"/>
</dbReference>
<dbReference type="Gene3D" id="3.10.450.10">
    <property type="match status" value="3"/>
</dbReference>
<dbReference type="CDD" id="cd00042">
    <property type="entry name" value="CY"/>
    <property type="match status" value="2"/>
</dbReference>
<feature type="domain" description="Cystatin fetuin-A-type" evidence="11">
    <location>
        <begin position="144"/>
        <end position="259"/>
    </location>
</feature>
<dbReference type="GO" id="GO:0004869">
    <property type="term" value="F:cysteine-type endopeptidase inhibitor activity"/>
    <property type="evidence" value="ECO:0007669"/>
    <property type="project" value="InterPro"/>
</dbReference>
<evidence type="ECO:0000313" key="13">
    <source>
        <dbReference type="Proteomes" id="UP000052978"/>
    </source>
</evidence>
<keyword evidence="5 10" id="KW-0732">Signal</keyword>